<accession>A0AA39YJA8</accession>
<sequence>MAPTPRHAHGSSIAMGPWLPISPSSTHPVPFCPLPFLSCLTLALRFLLLHPRDTHRCLQSDRQLPTLSAGFATGQPLKSPAGSGATLFTATQQTRRRKAHSPTLPPLIAIVIQHRFFPRASSTSPYNSEACLSRGQFDHHWPCLTHPEARCRARYPIRVWGQLRYSRRQSAPAAYMQPPFPGWIRPNINRHASRVFCPRDEQMADAGDIAINIEPRPETGGISGITRLYH</sequence>
<organism evidence="1 2">
    <name type="scientific">Cercophora newfieldiana</name>
    <dbReference type="NCBI Taxonomy" id="92897"/>
    <lineage>
        <taxon>Eukaryota</taxon>
        <taxon>Fungi</taxon>
        <taxon>Dikarya</taxon>
        <taxon>Ascomycota</taxon>
        <taxon>Pezizomycotina</taxon>
        <taxon>Sordariomycetes</taxon>
        <taxon>Sordariomycetidae</taxon>
        <taxon>Sordariales</taxon>
        <taxon>Lasiosphaeriaceae</taxon>
        <taxon>Cercophora</taxon>
    </lineage>
</organism>
<protein>
    <submittedName>
        <fullName evidence="1">Uncharacterized protein</fullName>
    </submittedName>
</protein>
<evidence type="ECO:0000313" key="1">
    <source>
        <dbReference type="EMBL" id="KAK0652602.1"/>
    </source>
</evidence>
<gene>
    <name evidence="1" type="ORF">B0T16DRAFT_103637</name>
</gene>
<keyword evidence="2" id="KW-1185">Reference proteome</keyword>
<reference evidence="1" key="1">
    <citation type="submission" date="2023-06" db="EMBL/GenBank/DDBJ databases">
        <title>Genome-scale phylogeny and comparative genomics of the fungal order Sordariales.</title>
        <authorList>
            <consortium name="Lawrence Berkeley National Laboratory"/>
            <person name="Hensen N."/>
            <person name="Bonometti L."/>
            <person name="Westerberg I."/>
            <person name="Brannstrom I.O."/>
            <person name="Guillou S."/>
            <person name="Cros-Aarteil S."/>
            <person name="Calhoun S."/>
            <person name="Haridas S."/>
            <person name="Kuo A."/>
            <person name="Mondo S."/>
            <person name="Pangilinan J."/>
            <person name="Riley R."/>
            <person name="Labutti K."/>
            <person name="Andreopoulos B."/>
            <person name="Lipzen A."/>
            <person name="Chen C."/>
            <person name="Yanf M."/>
            <person name="Daum C."/>
            <person name="Ng V."/>
            <person name="Clum A."/>
            <person name="Steindorff A."/>
            <person name="Ohm R."/>
            <person name="Martin F."/>
            <person name="Silar P."/>
            <person name="Natvig D."/>
            <person name="Lalanne C."/>
            <person name="Gautier V."/>
            <person name="Ament-Velasquez S.L."/>
            <person name="Kruys A."/>
            <person name="Hutchinson M.I."/>
            <person name="Powell A.J."/>
            <person name="Barry K."/>
            <person name="Miller A.N."/>
            <person name="Grigoriev I.V."/>
            <person name="Debuchy R."/>
            <person name="Gladieux P."/>
            <person name="Thoren M.H."/>
            <person name="Johannesson H."/>
        </authorList>
    </citation>
    <scope>NUCLEOTIDE SEQUENCE</scope>
    <source>
        <strain evidence="1">SMH2532-1</strain>
    </source>
</reference>
<dbReference type="EMBL" id="JAULSV010000002">
    <property type="protein sequence ID" value="KAK0652602.1"/>
    <property type="molecule type" value="Genomic_DNA"/>
</dbReference>
<dbReference type="Proteomes" id="UP001174936">
    <property type="component" value="Unassembled WGS sequence"/>
</dbReference>
<evidence type="ECO:0000313" key="2">
    <source>
        <dbReference type="Proteomes" id="UP001174936"/>
    </source>
</evidence>
<comment type="caution">
    <text evidence="1">The sequence shown here is derived from an EMBL/GenBank/DDBJ whole genome shotgun (WGS) entry which is preliminary data.</text>
</comment>
<proteinExistence type="predicted"/>
<name>A0AA39YJA8_9PEZI</name>
<dbReference type="AlphaFoldDB" id="A0AA39YJA8"/>